<dbReference type="GO" id="GO:0042956">
    <property type="term" value="P:maltodextrin transmembrane transport"/>
    <property type="evidence" value="ECO:0007669"/>
    <property type="project" value="TreeGrafter"/>
</dbReference>
<organism evidence="5 6">
    <name type="scientific">Arthrobacter terricola</name>
    <dbReference type="NCBI Taxonomy" id="2547396"/>
    <lineage>
        <taxon>Bacteria</taxon>
        <taxon>Bacillati</taxon>
        <taxon>Actinomycetota</taxon>
        <taxon>Actinomycetes</taxon>
        <taxon>Micrococcales</taxon>
        <taxon>Micrococcaceae</taxon>
        <taxon>Arthrobacter</taxon>
    </lineage>
</organism>
<dbReference type="OrthoDB" id="1650177at2"/>
<dbReference type="PROSITE" id="PS51318">
    <property type="entry name" value="TAT"/>
    <property type="match status" value="1"/>
</dbReference>
<keyword evidence="3 4" id="KW-0732">Signal</keyword>
<proteinExistence type="inferred from homology"/>
<comment type="similarity">
    <text evidence="1">Belongs to the bacterial solute-binding protein 1 family.</text>
</comment>
<gene>
    <name evidence="5" type="ORF">E1809_03195</name>
</gene>
<evidence type="ECO:0000313" key="5">
    <source>
        <dbReference type="EMBL" id="TDG01048.1"/>
    </source>
</evidence>
<feature type="signal peptide" evidence="4">
    <location>
        <begin position="1"/>
        <end position="24"/>
    </location>
</feature>
<evidence type="ECO:0000256" key="3">
    <source>
        <dbReference type="ARBA" id="ARBA00022729"/>
    </source>
</evidence>
<dbReference type="GO" id="GO:1901982">
    <property type="term" value="F:maltose binding"/>
    <property type="evidence" value="ECO:0007669"/>
    <property type="project" value="TreeGrafter"/>
</dbReference>
<reference evidence="5 6" key="1">
    <citation type="submission" date="2019-03" db="EMBL/GenBank/DDBJ databases">
        <title>Whole genome sequence of Arthrobacter sp JH1-1.</title>
        <authorList>
            <person name="Trinh H.N."/>
        </authorList>
    </citation>
    <scope>NUCLEOTIDE SEQUENCE [LARGE SCALE GENOMIC DNA]</scope>
    <source>
        <strain evidence="5 6">JH1-1</strain>
    </source>
</reference>
<dbReference type="SUPFAM" id="SSF53850">
    <property type="entry name" value="Periplasmic binding protein-like II"/>
    <property type="match status" value="1"/>
</dbReference>
<dbReference type="AlphaFoldDB" id="A0A4R5L0M0"/>
<accession>A0A4R5L0M0</accession>
<feature type="chain" id="PRO_5020200359" evidence="4">
    <location>
        <begin position="25"/>
        <end position="440"/>
    </location>
</feature>
<evidence type="ECO:0000313" key="6">
    <source>
        <dbReference type="Proteomes" id="UP000295511"/>
    </source>
</evidence>
<dbReference type="Gene3D" id="3.40.190.10">
    <property type="entry name" value="Periplasmic binding protein-like II"/>
    <property type="match status" value="1"/>
</dbReference>
<dbReference type="Proteomes" id="UP000295511">
    <property type="component" value="Unassembled WGS sequence"/>
</dbReference>
<dbReference type="GO" id="GO:0015768">
    <property type="term" value="P:maltose transport"/>
    <property type="evidence" value="ECO:0007669"/>
    <property type="project" value="TreeGrafter"/>
</dbReference>
<dbReference type="EMBL" id="SMRU01000003">
    <property type="protein sequence ID" value="TDG01048.1"/>
    <property type="molecule type" value="Genomic_DNA"/>
</dbReference>
<keyword evidence="6" id="KW-1185">Reference proteome</keyword>
<keyword evidence="2" id="KW-0813">Transport</keyword>
<dbReference type="CDD" id="cd13585">
    <property type="entry name" value="PBP2_TMBP_like"/>
    <property type="match status" value="1"/>
</dbReference>
<evidence type="ECO:0000256" key="2">
    <source>
        <dbReference type="ARBA" id="ARBA00022448"/>
    </source>
</evidence>
<dbReference type="PROSITE" id="PS51257">
    <property type="entry name" value="PROKAR_LIPOPROTEIN"/>
    <property type="match status" value="1"/>
</dbReference>
<dbReference type="GO" id="GO:0055052">
    <property type="term" value="C:ATP-binding cassette (ABC) transporter complex, substrate-binding subunit-containing"/>
    <property type="evidence" value="ECO:0007669"/>
    <property type="project" value="TreeGrafter"/>
</dbReference>
<comment type="caution">
    <text evidence="5">The sequence shown here is derived from an EMBL/GenBank/DDBJ whole genome shotgun (WGS) entry which is preliminary data.</text>
</comment>
<evidence type="ECO:0000256" key="1">
    <source>
        <dbReference type="ARBA" id="ARBA00008520"/>
    </source>
</evidence>
<dbReference type="PANTHER" id="PTHR30061:SF50">
    <property type="entry name" value="MALTOSE_MALTODEXTRIN-BINDING PERIPLASMIC PROTEIN"/>
    <property type="match status" value="1"/>
</dbReference>
<dbReference type="Pfam" id="PF01547">
    <property type="entry name" value="SBP_bac_1"/>
    <property type="match status" value="1"/>
</dbReference>
<dbReference type="RefSeq" id="WP_133202788.1">
    <property type="nucleotide sequence ID" value="NZ_SMRU01000003.1"/>
</dbReference>
<name>A0A4R5L0M0_9MICC</name>
<dbReference type="PANTHER" id="PTHR30061">
    <property type="entry name" value="MALTOSE-BINDING PERIPLASMIC PROTEIN"/>
    <property type="match status" value="1"/>
</dbReference>
<dbReference type="InterPro" id="IPR006311">
    <property type="entry name" value="TAT_signal"/>
</dbReference>
<dbReference type="InterPro" id="IPR006059">
    <property type="entry name" value="SBP"/>
</dbReference>
<sequence>MNHNVTRRSFLSFAAAGAAVVSLAACGGNSAAGGSAAKAAYAAPARDLSAELSYAIWDAAQKPAMQKIVTEFNKQYPNIKVTIDVTPSKGSAYWTKIQTQASSNTLPDVFWMNGPHIKLYAQNNQLLALDGLVSGKAVDTANYPKALVDLYTVNGTFYGVPKDFDTSALFYNKALFKEAGVSEPNSSWTWDDVKSAGAALSKFYQGKGIYGYAGDLTGGQTSYYNTMVEAGGTIISSDGKKSGYDSSGSIAGLQFWRDLIESGVSPSMQQLTDTASSDMFTSKKLAMTMDGSWTVGPAQKALGDDLGIASLPKGPTSNQSVIHGLANVIPANAKNPAAAQAFVAFLGTQDAAKIQAETGTVIPAFNGTQDAWVKSVPSVDLNVFLDLAKDASPYPVSANTAAWNDLENTLLPQAFAGTKPVADVAKDLATQMNAALAKES</sequence>
<protein>
    <submittedName>
        <fullName evidence="5">Extracellular solute-binding protein</fullName>
    </submittedName>
</protein>
<evidence type="ECO:0000256" key="4">
    <source>
        <dbReference type="SAM" id="SignalP"/>
    </source>
</evidence>